<dbReference type="KEGG" id="vhl:BME96_18975"/>
<proteinExistence type="predicted"/>
<keyword evidence="1" id="KW-0472">Membrane</keyword>
<dbReference type="AlphaFoldDB" id="A0AAC9J4N7"/>
<protein>
    <submittedName>
        <fullName evidence="2">Uncharacterized protein</fullName>
    </submittedName>
</protein>
<sequence>MINSAHNIFSQLTVPFKKHPVLIMMMLLTLIFFTKLIVQLLLFIGFIFVIGYTLYKAFIYLFKISYLLMRFTLGTVAVILAVSGLVWLIGQL</sequence>
<reference evidence="2 3" key="1">
    <citation type="submission" date="2016-11" db="EMBL/GenBank/DDBJ databases">
        <title>Complete genome sequencing of Virgibacillus halodenitrificans PDB-F2.</title>
        <authorList>
            <person name="Sun Z."/>
            <person name="Zhou Y."/>
            <person name="Li H."/>
        </authorList>
    </citation>
    <scope>NUCLEOTIDE SEQUENCE [LARGE SCALE GENOMIC DNA]</scope>
    <source>
        <strain evidence="2 3">PDB-F2</strain>
        <plasmid evidence="2 3">unnamed1</plasmid>
    </source>
</reference>
<name>A0AAC9J4N7_VIRHA</name>
<geneLocation type="plasmid" evidence="2 3">
    <name>unnamed1</name>
</geneLocation>
<feature type="transmembrane region" description="Helical" evidence="1">
    <location>
        <begin position="22"/>
        <end position="55"/>
    </location>
</feature>
<organism evidence="2 3">
    <name type="scientific">Virgibacillus halodenitrificans</name>
    <name type="common">Bacillus halodenitrificans</name>
    <dbReference type="NCBI Taxonomy" id="1482"/>
    <lineage>
        <taxon>Bacteria</taxon>
        <taxon>Bacillati</taxon>
        <taxon>Bacillota</taxon>
        <taxon>Bacilli</taxon>
        <taxon>Bacillales</taxon>
        <taxon>Bacillaceae</taxon>
        <taxon>Virgibacillus</taxon>
    </lineage>
</organism>
<keyword evidence="1" id="KW-1133">Transmembrane helix</keyword>
<evidence type="ECO:0000313" key="2">
    <source>
        <dbReference type="EMBL" id="APC50367.1"/>
    </source>
</evidence>
<keyword evidence="2" id="KW-0614">Plasmid</keyword>
<dbReference type="EMBL" id="CP017963">
    <property type="protein sequence ID" value="APC50367.1"/>
    <property type="molecule type" value="Genomic_DNA"/>
</dbReference>
<keyword evidence="1" id="KW-0812">Transmembrane</keyword>
<dbReference type="GeneID" id="71516497"/>
<evidence type="ECO:0000313" key="3">
    <source>
        <dbReference type="Proteomes" id="UP000182945"/>
    </source>
</evidence>
<accession>A0AAC9J4N7</accession>
<feature type="transmembrane region" description="Helical" evidence="1">
    <location>
        <begin position="67"/>
        <end position="89"/>
    </location>
</feature>
<gene>
    <name evidence="2" type="ORF">BME96_18975</name>
</gene>
<dbReference type="Proteomes" id="UP000182945">
    <property type="component" value="Plasmid unnamed1"/>
</dbReference>
<dbReference type="RefSeq" id="WP_071650087.1">
    <property type="nucleotide sequence ID" value="NZ_CP017963.1"/>
</dbReference>
<evidence type="ECO:0000256" key="1">
    <source>
        <dbReference type="SAM" id="Phobius"/>
    </source>
</evidence>